<evidence type="ECO:0000256" key="1">
    <source>
        <dbReference type="SAM" id="SignalP"/>
    </source>
</evidence>
<feature type="chain" id="PRO_5004932969" evidence="1">
    <location>
        <begin position="20"/>
        <end position="146"/>
    </location>
</feature>
<protein>
    <submittedName>
        <fullName evidence="2">Uncharacterized protein</fullName>
    </submittedName>
</protein>
<keyword evidence="1" id="KW-0732">Signal</keyword>
<gene>
    <name evidence="2" type="ORF">L484_024437</name>
</gene>
<dbReference type="EMBL" id="KE345789">
    <property type="protein sequence ID" value="EXC16263.1"/>
    <property type="molecule type" value="Genomic_DNA"/>
</dbReference>
<evidence type="ECO:0000313" key="3">
    <source>
        <dbReference type="Proteomes" id="UP000030645"/>
    </source>
</evidence>
<dbReference type="eggNOG" id="KOG1237">
    <property type="taxonomic scope" value="Eukaryota"/>
</dbReference>
<sequence length="146" mass="16506">MLLFGFVELSGFILLAVQAHVDELRPAPCKMLIMKLAAEMILISRSVRKQEGSRRRYCSQPFTWWPWEVAALSPTSSLTELINSEFNITNKRRKHHDQHLLSSYFNAAYFAFCTGELLASFGSKLTPAWMSALASPLPPWPLDCSA</sequence>
<dbReference type="STRING" id="981085.W9S5A2"/>
<dbReference type="Proteomes" id="UP000030645">
    <property type="component" value="Unassembled WGS sequence"/>
</dbReference>
<keyword evidence="3" id="KW-1185">Reference proteome</keyword>
<name>W9S5A2_9ROSA</name>
<accession>W9S5A2</accession>
<dbReference type="AlphaFoldDB" id="W9S5A2"/>
<reference evidence="3" key="1">
    <citation type="submission" date="2013-01" db="EMBL/GenBank/DDBJ databases">
        <title>Draft Genome Sequence of a Mulberry Tree, Morus notabilis C.K. Schneid.</title>
        <authorList>
            <person name="He N."/>
            <person name="Zhao S."/>
        </authorList>
    </citation>
    <scope>NUCLEOTIDE SEQUENCE</scope>
</reference>
<proteinExistence type="predicted"/>
<evidence type="ECO:0000313" key="2">
    <source>
        <dbReference type="EMBL" id="EXC16263.1"/>
    </source>
</evidence>
<feature type="signal peptide" evidence="1">
    <location>
        <begin position="1"/>
        <end position="19"/>
    </location>
</feature>
<organism evidence="2 3">
    <name type="scientific">Morus notabilis</name>
    <dbReference type="NCBI Taxonomy" id="981085"/>
    <lineage>
        <taxon>Eukaryota</taxon>
        <taxon>Viridiplantae</taxon>
        <taxon>Streptophyta</taxon>
        <taxon>Embryophyta</taxon>
        <taxon>Tracheophyta</taxon>
        <taxon>Spermatophyta</taxon>
        <taxon>Magnoliopsida</taxon>
        <taxon>eudicotyledons</taxon>
        <taxon>Gunneridae</taxon>
        <taxon>Pentapetalae</taxon>
        <taxon>rosids</taxon>
        <taxon>fabids</taxon>
        <taxon>Rosales</taxon>
        <taxon>Moraceae</taxon>
        <taxon>Moreae</taxon>
        <taxon>Morus</taxon>
    </lineage>
</organism>